<evidence type="ECO:0000313" key="2">
    <source>
        <dbReference type="EMBL" id="HGT37795.1"/>
    </source>
</evidence>
<dbReference type="InterPro" id="IPR011989">
    <property type="entry name" value="ARM-like"/>
</dbReference>
<sequence length="541" mass="59140">MPGTLPGQPPQASTAAAPAAGPAAAANSTGSTANRAQYEQALAQASLEKAYEEIKRKFGPQRTAIVVVNNVPGPVAEADHYLERKIFKAAWSDYAEGQERARQETEANREAAKQKALAEHEKHWGGFGPMTVWYRYQPVHSDVPYPEVRGGQFATGQHVYYVGPVLDVAAFAGRIKVGDITGIDLNSRTVTIQSFVPTPIPDVDEEELYIQHGKESVLTVEVTGAEGEPDRVTFFLENQIREMEGGKTFTVVGPRSKGPGRYRLAVAPVKDIEAFASGISWGSIAGLDRDNRQLTLAAKLPADLPPRPTAAELAEQRRLEQLGDEAPKPNESEIDWAIRVLKKGDSPHTARKVLKALSTMHLDTGRLNEVSEALVKFATSSDWAWHVSEDLIHAMEVWSTRETNRFLIRQLGEFSWDKKLLLAALAKNPSEEGAHAVATLMTDPKHALDASASLRDMGPVAEETVLKLAQDRFPSMRVEAYDIMRTIGTEKGLAKLKGLVAKEKDRDAREALRSAIADLEERLGKGEAATKNGSTESSQKK</sequence>
<organism evidence="2">
    <name type="scientific">Schlesneria paludicola</name>
    <dbReference type="NCBI Taxonomy" id="360056"/>
    <lineage>
        <taxon>Bacteria</taxon>
        <taxon>Pseudomonadati</taxon>
        <taxon>Planctomycetota</taxon>
        <taxon>Planctomycetia</taxon>
        <taxon>Planctomycetales</taxon>
        <taxon>Planctomycetaceae</taxon>
        <taxon>Schlesneria</taxon>
    </lineage>
</organism>
<dbReference type="Gene3D" id="1.25.10.10">
    <property type="entry name" value="Leucine-rich Repeat Variant"/>
    <property type="match status" value="1"/>
</dbReference>
<feature type="compositionally biased region" description="Polar residues" evidence="1">
    <location>
        <begin position="531"/>
        <end position="541"/>
    </location>
</feature>
<dbReference type="EMBL" id="DSVQ01000003">
    <property type="protein sequence ID" value="HGT37795.1"/>
    <property type="molecule type" value="Genomic_DNA"/>
</dbReference>
<evidence type="ECO:0000256" key="1">
    <source>
        <dbReference type="SAM" id="MobiDB-lite"/>
    </source>
</evidence>
<feature type="region of interest" description="Disordered" evidence="1">
    <location>
        <begin position="1"/>
        <end position="32"/>
    </location>
</feature>
<accession>A0A7C4LIX7</accession>
<comment type="caution">
    <text evidence="2">The sequence shown here is derived from an EMBL/GenBank/DDBJ whole genome shotgun (WGS) entry which is preliminary data.</text>
</comment>
<name>A0A7C4LIX7_9PLAN</name>
<feature type="compositionally biased region" description="Low complexity" evidence="1">
    <location>
        <begin position="10"/>
        <end position="32"/>
    </location>
</feature>
<feature type="region of interest" description="Disordered" evidence="1">
    <location>
        <begin position="519"/>
        <end position="541"/>
    </location>
</feature>
<reference evidence="2" key="1">
    <citation type="journal article" date="2020" name="mSystems">
        <title>Genome- and Community-Level Interaction Insights into Carbon Utilization and Element Cycling Functions of Hydrothermarchaeota in Hydrothermal Sediment.</title>
        <authorList>
            <person name="Zhou Z."/>
            <person name="Liu Y."/>
            <person name="Xu W."/>
            <person name="Pan J."/>
            <person name="Luo Z.H."/>
            <person name="Li M."/>
        </authorList>
    </citation>
    <scope>NUCLEOTIDE SEQUENCE [LARGE SCALE GENOMIC DNA]</scope>
    <source>
        <strain evidence="2">SpSt-508</strain>
    </source>
</reference>
<gene>
    <name evidence="2" type="ORF">ENS64_00780</name>
</gene>
<proteinExistence type="predicted"/>
<protein>
    <submittedName>
        <fullName evidence="2">HEAT repeat domain-containing protein</fullName>
    </submittedName>
</protein>
<dbReference type="AlphaFoldDB" id="A0A7C4LIX7"/>